<keyword evidence="3" id="KW-1185">Reference proteome</keyword>
<name>A0A0C3H565_OIDMZ</name>
<dbReference type="EMBL" id="KN832882">
    <property type="protein sequence ID" value="KIM97586.1"/>
    <property type="molecule type" value="Genomic_DNA"/>
</dbReference>
<proteinExistence type="predicted"/>
<evidence type="ECO:0000256" key="1">
    <source>
        <dbReference type="SAM" id="MobiDB-lite"/>
    </source>
</evidence>
<evidence type="ECO:0000313" key="2">
    <source>
        <dbReference type="EMBL" id="KIM97586.1"/>
    </source>
</evidence>
<sequence length="67" mass="7401">MATVHPTLNNEDYTQSNCCVLPLYNANCTITRSLEIAKASPRSKAGSQREKSSENSARYLRAKSVPK</sequence>
<accession>A0A0C3H565</accession>
<organism evidence="2 3">
    <name type="scientific">Oidiodendron maius (strain Zn)</name>
    <dbReference type="NCBI Taxonomy" id="913774"/>
    <lineage>
        <taxon>Eukaryota</taxon>
        <taxon>Fungi</taxon>
        <taxon>Dikarya</taxon>
        <taxon>Ascomycota</taxon>
        <taxon>Pezizomycotina</taxon>
        <taxon>Leotiomycetes</taxon>
        <taxon>Leotiomycetes incertae sedis</taxon>
        <taxon>Myxotrichaceae</taxon>
        <taxon>Oidiodendron</taxon>
    </lineage>
</organism>
<dbReference type="Proteomes" id="UP000054321">
    <property type="component" value="Unassembled WGS sequence"/>
</dbReference>
<dbReference type="InParanoid" id="A0A0C3H565"/>
<gene>
    <name evidence="2" type="ORF">OIDMADRAFT_20616</name>
</gene>
<evidence type="ECO:0000313" key="3">
    <source>
        <dbReference type="Proteomes" id="UP000054321"/>
    </source>
</evidence>
<reference evidence="3" key="2">
    <citation type="submission" date="2015-01" db="EMBL/GenBank/DDBJ databases">
        <title>Evolutionary Origins and Diversification of the Mycorrhizal Mutualists.</title>
        <authorList>
            <consortium name="DOE Joint Genome Institute"/>
            <consortium name="Mycorrhizal Genomics Consortium"/>
            <person name="Kohler A."/>
            <person name="Kuo A."/>
            <person name="Nagy L.G."/>
            <person name="Floudas D."/>
            <person name="Copeland A."/>
            <person name="Barry K.W."/>
            <person name="Cichocki N."/>
            <person name="Veneault-Fourrey C."/>
            <person name="LaButti K."/>
            <person name="Lindquist E.A."/>
            <person name="Lipzen A."/>
            <person name="Lundell T."/>
            <person name="Morin E."/>
            <person name="Murat C."/>
            <person name="Riley R."/>
            <person name="Ohm R."/>
            <person name="Sun H."/>
            <person name="Tunlid A."/>
            <person name="Henrissat B."/>
            <person name="Grigoriev I.V."/>
            <person name="Hibbett D.S."/>
            <person name="Martin F."/>
        </authorList>
    </citation>
    <scope>NUCLEOTIDE SEQUENCE [LARGE SCALE GENOMIC DNA]</scope>
    <source>
        <strain evidence="3">Zn</strain>
    </source>
</reference>
<dbReference type="AlphaFoldDB" id="A0A0C3H565"/>
<feature type="region of interest" description="Disordered" evidence="1">
    <location>
        <begin position="38"/>
        <end position="67"/>
    </location>
</feature>
<protein>
    <submittedName>
        <fullName evidence="2">Uncharacterized protein</fullName>
    </submittedName>
</protein>
<reference evidence="2 3" key="1">
    <citation type="submission" date="2014-04" db="EMBL/GenBank/DDBJ databases">
        <authorList>
            <consortium name="DOE Joint Genome Institute"/>
            <person name="Kuo A."/>
            <person name="Martino E."/>
            <person name="Perotto S."/>
            <person name="Kohler A."/>
            <person name="Nagy L.G."/>
            <person name="Floudas D."/>
            <person name="Copeland A."/>
            <person name="Barry K.W."/>
            <person name="Cichocki N."/>
            <person name="Veneault-Fourrey C."/>
            <person name="LaButti K."/>
            <person name="Lindquist E.A."/>
            <person name="Lipzen A."/>
            <person name="Lundell T."/>
            <person name="Morin E."/>
            <person name="Murat C."/>
            <person name="Sun H."/>
            <person name="Tunlid A."/>
            <person name="Henrissat B."/>
            <person name="Grigoriev I.V."/>
            <person name="Hibbett D.S."/>
            <person name="Martin F."/>
            <person name="Nordberg H.P."/>
            <person name="Cantor M.N."/>
            <person name="Hua S.X."/>
        </authorList>
    </citation>
    <scope>NUCLEOTIDE SEQUENCE [LARGE SCALE GENOMIC DNA]</scope>
    <source>
        <strain evidence="2 3">Zn</strain>
    </source>
</reference>
<dbReference type="HOGENOM" id="CLU_2813068_0_0_1"/>